<dbReference type="InterPro" id="IPR001927">
    <property type="entry name" value="Na/Gal_symport"/>
</dbReference>
<name>A0ABW1UV44_9LACO</name>
<evidence type="ECO:0000256" key="1">
    <source>
        <dbReference type="ARBA" id="ARBA00022597"/>
    </source>
</evidence>
<keyword evidence="4" id="KW-1185">Reference proteome</keyword>
<keyword evidence="1" id="KW-0762">Sugar transport</keyword>
<comment type="caution">
    <text evidence="3">The sequence shown here is derived from an EMBL/GenBank/DDBJ whole genome shotgun (WGS) entry which is preliminary data.</text>
</comment>
<feature type="transmembrane region" description="Helical" evidence="2">
    <location>
        <begin position="373"/>
        <end position="398"/>
    </location>
</feature>
<protein>
    <submittedName>
        <fullName evidence="3">MFS transporter</fullName>
    </submittedName>
</protein>
<feature type="transmembrane region" description="Helical" evidence="2">
    <location>
        <begin position="326"/>
        <end position="352"/>
    </location>
</feature>
<keyword evidence="1" id="KW-0813">Transport</keyword>
<reference evidence="4" key="1">
    <citation type="journal article" date="2019" name="Int. J. Syst. Evol. Microbiol.">
        <title>The Global Catalogue of Microorganisms (GCM) 10K type strain sequencing project: providing services to taxonomists for standard genome sequencing and annotation.</title>
        <authorList>
            <consortium name="The Broad Institute Genomics Platform"/>
            <consortium name="The Broad Institute Genome Sequencing Center for Infectious Disease"/>
            <person name="Wu L."/>
            <person name="Ma J."/>
        </authorList>
    </citation>
    <scope>NUCLEOTIDE SEQUENCE [LARGE SCALE GENOMIC DNA]</scope>
    <source>
        <strain evidence="4">CCM 8895</strain>
    </source>
</reference>
<keyword evidence="2" id="KW-0812">Transmembrane</keyword>
<dbReference type="RefSeq" id="WP_125592586.1">
    <property type="nucleotide sequence ID" value="NZ_JBHSSN010000014.1"/>
</dbReference>
<organism evidence="3 4">
    <name type="scientific">Companilactobacillus baiquanensis</name>
    <dbReference type="NCBI Taxonomy" id="2486005"/>
    <lineage>
        <taxon>Bacteria</taxon>
        <taxon>Bacillati</taxon>
        <taxon>Bacillota</taxon>
        <taxon>Bacilli</taxon>
        <taxon>Lactobacillales</taxon>
        <taxon>Lactobacillaceae</taxon>
        <taxon>Companilactobacillus</taxon>
    </lineage>
</organism>
<dbReference type="NCBIfam" id="TIGR00792">
    <property type="entry name" value="gph"/>
    <property type="match status" value="1"/>
</dbReference>
<dbReference type="PANTHER" id="PTHR11328">
    <property type="entry name" value="MAJOR FACILITATOR SUPERFAMILY DOMAIN-CONTAINING PROTEIN"/>
    <property type="match status" value="1"/>
</dbReference>
<evidence type="ECO:0000313" key="4">
    <source>
        <dbReference type="Proteomes" id="UP001596186"/>
    </source>
</evidence>
<sequence>MTKLQLWKQRLFYGTTDMAGNLIWQMVGLYLLFYYTTVLDISAAFVGTLFLCVRFIDAFDGMFFGFLIDHTHSKYGKARPYLFWFGVPLGILSFLLFFNPSFGGNKVIEMIWISIVYTLFSLVYSGSNTPITAILPSLTDDPDERANLASSRMVMTNTGSAIIGAITLPMVSFFGGKNQQLGFTIWGAVVGLIIAACFFLAFLNLKERPVAAGKKVDEIKGQLSIKDSFKGAFKNKPWVVLTISFIAVQTFWVVRMATGVFYINYVYKRPDIVGLFLGMTIFAVPGNLLVPLLSKKFKNRNLMDAALILFIIGSILMPLGEKSGNLILLFAGNIIGMIAMGSVFTLAFVMIADTVEYARVHLHIEEPGFLSSVPVVGAKIGMGLGGALSGWILTWGGFSSGSKVQPAKALTSIDINFIWLPIVLSIVIIAILQFYRLNESKMNVPEKKIDNTNLKEA</sequence>
<feature type="transmembrane region" description="Helical" evidence="2">
    <location>
        <begin position="181"/>
        <end position="205"/>
    </location>
</feature>
<dbReference type="CDD" id="cd17332">
    <property type="entry name" value="MFS_MelB_like"/>
    <property type="match status" value="1"/>
</dbReference>
<feature type="transmembrane region" description="Helical" evidence="2">
    <location>
        <begin position="12"/>
        <end position="35"/>
    </location>
</feature>
<proteinExistence type="predicted"/>
<feature type="transmembrane region" description="Helical" evidence="2">
    <location>
        <begin position="272"/>
        <end position="290"/>
    </location>
</feature>
<dbReference type="InterPro" id="IPR039672">
    <property type="entry name" value="MFS_2"/>
</dbReference>
<dbReference type="SUPFAM" id="SSF103473">
    <property type="entry name" value="MFS general substrate transporter"/>
    <property type="match status" value="1"/>
</dbReference>
<dbReference type="EMBL" id="JBHSSN010000014">
    <property type="protein sequence ID" value="MFC6323584.1"/>
    <property type="molecule type" value="Genomic_DNA"/>
</dbReference>
<feature type="transmembrane region" description="Helical" evidence="2">
    <location>
        <begin position="238"/>
        <end position="266"/>
    </location>
</feature>
<gene>
    <name evidence="3" type="ORF">ACFP1F_07530</name>
</gene>
<keyword evidence="2" id="KW-1133">Transmembrane helix</keyword>
<feature type="transmembrane region" description="Helical" evidence="2">
    <location>
        <begin position="80"/>
        <end position="98"/>
    </location>
</feature>
<feature type="transmembrane region" description="Helical" evidence="2">
    <location>
        <begin position="418"/>
        <end position="437"/>
    </location>
</feature>
<evidence type="ECO:0000313" key="3">
    <source>
        <dbReference type="EMBL" id="MFC6323584.1"/>
    </source>
</evidence>
<dbReference type="PANTHER" id="PTHR11328:SF24">
    <property type="entry name" value="MAJOR FACILITATOR SUPERFAMILY (MFS) PROFILE DOMAIN-CONTAINING PROTEIN"/>
    <property type="match status" value="1"/>
</dbReference>
<evidence type="ECO:0000256" key="2">
    <source>
        <dbReference type="SAM" id="Phobius"/>
    </source>
</evidence>
<dbReference type="Gene3D" id="1.20.1250.20">
    <property type="entry name" value="MFS general substrate transporter like domains"/>
    <property type="match status" value="2"/>
</dbReference>
<feature type="transmembrane region" description="Helical" evidence="2">
    <location>
        <begin position="154"/>
        <end position="175"/>
    </location>
</feature>
<dbReference type="Proteomes" id="UP001596186">
    <property type="component" value="Unassembled WGS sequence"/>
</dbReference>
<accession>A0ABW1UV44</accession>
<feature type="transmembrane region" description="Helical" evidence="2">
    <location>
        <begin position="302"/>
        <end position="320"/>
    </location>
</feature>
<feature type="transmembrane region" description="Helical" evidence="2">
    <location>
        <begin position="41"/>
        <end position="68"/>
    </location>
</feature>
<dbReference type="Pfam" id="PF13347">
    <property type="entry name" value="MFS_2"/>
    <property type="match status" value="1"/>
</dbReference>
<feature type="transmembrane region" description="Helical" evidence="2">
    <location>
        <begin position="110"/>
        <end position="133"/>
    </location>
</feature>
<dbReference type="InterPro" id="IPR036259">
    <property type="entry name" value="MFS_trans_sf"/>
</dbReference>
<keyword evidence="2" id="KW-0472">Membrane</keyword>